<dbReference type="PANTHER" id="PTHR34310:SF8">
    <property type="entry name" value="CONSERVED PROTEIN"/>
    <property type="match status" value="1"/>
</dbReference>
<dbReference type="InterPro" id="IPR007361">
    <property type="entry name" value="DUF427"/>
</dbReference>
<gene>
    <name evidence="1" type="ORF">ACEZDG_03440</name>
</gene>
<accession>A0ABV6V3Q2</accession>
<organism evidence="1 2">
    <name type="scientific">Streptacidiphilus alkalitolerans</name>
    <dbReference type="NCBI Taxonomy" id="3342712"/>
    <lineage>
        <taxon>Bacteria</taxon>
        <taxon>Bacillati</taxon>
        <taxon>Actinomycetota</taxon>
        <taxon>Actinomycetes</taxon>
        <taxon>Kitasatosporales</taxon>
        <taxon>Streptomycetaceae</taxon>
        <taxon>Streptacidiphilus</taxon>
    </lineage>
</organism>
<evidence type="ECO:0000313" key="2">
    <source>
        <dbReference type="Proteomes" id="UP001592582"/>
    </source>
</evidence>
<dbReference type="Proteomes" id="UP001592582">
    <property type="component" value="Unassembled WGS sequence"/>
</dbReference>
<name>A0ABV6V3Q2_9ACTN</name>
<dbReference type="Gene3D" id="2.170.150.40">
    <property type="entry name" value="Domain of unknown function (DUF427)"/>
    <property type="match status" value="1"/>
</dbReference>
<evidence type="ECO:0000313" key="1">
    <source>
        <dbReference type="EMBL" id="MFC1408332.1"/>
    </source>
</evidence>
<dbReference type="EMBL" id="JBHEZX010000001">
    <property type="protein sequence ID" value="MFC1408332.1"/>
    <property type="molecule type" value="Genomic_DNA"/>
</dbReference>
<reference evidence="1 2" key="1">
    <citation type="submission" date="2024-09" db="EMBL/GenBank/DDBJ databases">
        <authorList>
            <person name="Lee S.D."/>
        </authorList>
    </citation>
    <scope>NUCLEOTIDE SEQUENCE [LARGE SCALE GENOMIC DNA]</scope>
    <source>
        <strain evidence="1 2">N1-1</strain>
    </source>
</reference>
<protein>
    <submittedName>
        <fullName evidence="1">DUF427 domain-containing protein</fullName>
    </submittedName>
</protein>
<sequence>MTTDRPVLQPSPSHPITVEPNAARVRVTVAGQVVADTRRALTLREGHYPAVQYVPLADVDRSLLVRSGTTSYCPFKGEANYYSVPAGGERSVDAVWVYESPYPAVAEIKDHVAFYPDRVDAIEQLPGAGEGGSGSGAGAGGPV</sequence>
<comment type="caution">
    <text evidence="1">The sequence shown here is derived from an EMBL/GenBank/DDBJ whole genome shotgun (WGS) entry which is preliminary data.</text>
</comment>
<dbReference type="PANTHER" id="PTHR34310">
    <property type="entry name" value="DUF427 DOMAIN PROTEIN (AFU_ORTHOLOGUE AFUA_3G02220)"/>
    <property type="match status" value="1"/>
</dbReference>
<dbReference type="Pfam" id="PF04248">
    <property type="entry name" value="NTP_transf_9"/>
    <property type="match status" value="1"/>
</dbReference>
<keyword evidence="2" id="KW-1185">Reference proteome</keyword>
<dbReference type="InterPro" id="IPR038694">
    <property type="entry name" value="DUF427_sf"/>
</dbReference>
<proteinExistence type="predicted"/>